<evidence type="ECO:0000256" key="4">
    <source>
        <dbReference type="ARBA" id="ARBA00022692"/>
    </source>
</evidence>
<dbReference type="GO" id="GO:0016020">
    <property type="term" value="C:membrane"/>
    <property type="evidence" value="ECO:0007669"/>
    <property type="project" value="UniProtKB-SubCell"/>
</dbReference>
<keyword evidence="3" id="KW-0963">Cytoplasm</keyword>
<evidence type="ECO:0000256" key="3">
    <source>
        <dbReference type="ARBA" id="ARBA00022490"/>
    </source>
</evidence>
<keyword evidence="5" id="KW-1133">Transmembrane helix</keyword>
<dbReference type="InterPro" id="IPR008677">
    <property type="entry name" value="MRVI1"/>
</dbReference>
<protein>
    <submittedName>
        <fullName evidence="9">Uncharacterized protein</fullName>
    </submittedName>
</protein>
<keyword evidence="4" id="KW-0812">Transmembrane</keyword>
<accession>A0A9J6E6F4</accession>
<evidence type="ECO:0000313" key="10">
    <source>
        <dbReference type="Proteomes" id="UP000821866"/>
    </source>
</evidence>
<evidence type="ECO:0000256" key="8">
    <source>
        <dbReference type="SAM" id="Coils"/>
    </source>
</evidence>
<keyword evidence="10" id="KW-1185">Reference proteome</keyword>
<name>A0A9J6E6F4_RHIMP</name>
<dbReference type="PANTHER" id="PTHR15352:SF1">
    <property type="entry name" value="KASH5-LIKE COILED-COIL DOMAIN-CONTAINING PROTEIN"/>
    <property type="match status" value="1"/>
</dbReference>
<reference evidence="9" key="1">
    <citation type="journal article" date="2020" name="Cell">
        <title>Large-Scale Comparative Analyses of Tick Genomes Elucidate Their Genetic Diversity and Vector Capacities.</title>
        <authorList>
            <consortium name="Tick Genome and Microbiome Consortium (TIGMIC)"/>
            <person name="Jia N."/>
            <person name="Wang J."/>
            <person name="Shi W."/>
            <person name="Du L."/>
            <person name="Sun Y."/>
            <person name="Zhan W."/>
            <person name="Jiang J.F."/>
            <person name="Wang Q."/>
            <person name="Zhang B."/>
            <person name="Ji P."/>
            <person name="Bell-Sakyi L."/>
            <person name="Cui X.M."/>
            <person name="Yuan T.T."/>
            <person name="Jiang B.G."/>
            <person name="Yang W.F."/>
            <person name="Lam T.T."/>
            <person name="Chang Q.C."/>
            <person name="Ding S.J."/>
            <person name="Wang X.J."/>
            <person name="Zhu J.G."/>
            <person name="Ruan X.D."/>
            <person name="Zhao L."/>
            <person name="Wei J.T."/>
            <person name="Ye R.Z."/>
            <person name="Que T.C."/>
            <person name="Du C.H."/>
            <person name="Zhou Y.H."/>
            <person name="Cheng J.X."/>
            <person name="Dai P.F."/>
            <person name="Guo W.B."/>
            <person name="Han X.H."/>
            <person name="Huang E.J."/>
            <person name="Li L.F."/>
            <person name="Wei W."/>
            <person name="Gao Y.C."/>
            <person name="Liu J.Z."/>
            <person name="Shao H.Z."/>
            <person name="Wang X."/>
            <person name="Wang C.C."/>
            <person name="Yang T.C."/>
            <person name="Huo Q.B."/>
            <person name="Li W."/>
            <person name="Chen H.Y."/>
            <person name="Chen S.E."/>
            <person name="Zhou L.G."/>
            <person name="Ni X.B."/>
            <person name="Tian J.H."/>
            <person name="Sheng Y."/>
            <person name="Liu T."/>
            <person name="Pan Y.S."/>
            <person name="Xia L.Y."/>
            <person name="Li J."/>
            <person name="Zhao F."/>
            <person name="Cao W.C."/>
        </authorList>
    </citation>
    <scope>NUCLEOTIDE SEQUENCE</scope>
    <source>
        <strain evidence="9">Rmic-2018</strain>
    </source>
</reference>
<evidence type="ECO:0000256" key="7">
    <source>
        <dbReference type="ARBA" id="ARBA00023136"/>
    </source>
</evidence>
<sequence length="260" mass="30096">MHGFNGTRSFFQQLMLFRSWTYRRSAVCRYGTVIFYRDSGFGILKFPAPAAAFPVEAEMLKARVLRLGFTIKNPSSDQLTEEDVENKFTTLSLGFKTDRLTLTKRLELHQRHRDIAEGNIQAELNAIRDLAQEERMSRAFEVMVAHVENLKRSSEREHRELEEARKLLLDHQLMHDAANVTPVKVRRSSNRKRAITWRKQTRDLIVPTAALLSLRRFVTCSHPRDWNLPHVRCCSERPAPEVVCGYRIGSLPACPYWLGS</sequence>
<comment type="caution">
    <text evidence="9">The sequence shown here is derived from an EMBL/GenBank/DDBJ whole genome shotgun (WGS) entry which is preliminary data.</text>
</comment>
<organism evidence="9 10">
    <name type="scientific">Rhipicephalus microplus</name>
    <name type="common">Cattle tick</name>
    <name type="synonym">Boophilus microplus</name>
    <dbReference type="NCBI Taxonomy" id="6941"/>
    <lineage>
        <taxon>Eukaryota</taxon>
        <taxon>Metazoa</taxon>
        <taxon>Ecdysozoa</taxon>
        <taxon>Arthropoda</taxon>
        <taxon>Chelicerata</taxon>
        <taxon>Arachnida</taxon>
        <taxon>Acari</taxon>
        <taxon>Parasitiformes</taxon>
        <taxon>Ixodida</taxon>
        <taxon>Ixodoidea</taxon>
        <taxon>Ixodidae</taxon>
        <taxon>Rhipicephalinae</taxon>
        <taxon>Rhipicephalus</taxon>
        <taxon>Boophilus</taxon>
    </lineage>
</organism>
<dbReference type="PANTHER" id="PTHR15352">
    <property type="entry name" value="LYMPHOID-RESTRICTED MEMBRANE PROTEIN, JAW1"/>
    <property type="match status" value="1"/>
</dbReference>
<evidence type="ECO:0000256" key="5">
    <source>
        <dbReference type="ARBA" id="ARBA00022989"/>
    </source>
</evidence>
<dbReference type="VEuPathDB" id="VectorBase:LOC119165290"/>
<keyword evidence="6 8" id="KW-0175">Coiled coil</keyword>
<dbReference type="GO" id="GO:0005737">
    <property type="term" value="C:cytoplasm"/>
    <property type="evidence" value="ECO:0007669"/>
    <property type="project" value="UniProtKB-SubCell"/>
</dbReference>
<dbReference type="EMBL" id="JABSTU010000005">
    <property type="protein sequence ID" value="KAH8029656.1"/>
    <property type="molecule type" value="Genomic_DNA"/>
</dbReference>
<proteinExistence type="predicted"/>
<dbReference type="Proteomes" id="UP000821866">
    <property type="component" value="Chromosome 3"/>
</dbReference>
<reference evidence="9" key="2">
    <citation type="submission" date="2021-09" db="EMBL/GenBank/DDBJ databases">
        <authorList>
            <person name="Jia N."/>
            <person name="Wang J."/>
            <person name="Shi W."/>
            <person name="Du L."/>
            <person name="Sun Y."/>
            <person name="Zhan W."/>
            <person name="Jiang J."/>
            <person name="Wang Q."/>
            <person name="Zhang B."/>
            <person name="Ji P."/>
            <person name="Sakyi L.B."/>
            <person name="Cui X."/>
            <person name="Yuan T."/>
            <person name="Jiang B."/>
            <person name="Yang W."/>
            <person name="Lam T.T.-Y."/>
            <person name="Chang Q."/>
            <person name="Ding S."/>
            <person name="Wang X."/>
            <person name="Zhu J."/>
            <person name="Ruan X."/>
            <person name="Zhao L."/>
            <person name="Wei J."/>
            <person name="Que T."/>
            <person name="Du C."/>
            <person name="Cheng J."/>
            <person name="Dai P."/>
            <person name="Han X."/>
            <person name="Huang E."/>
            <person name="Gao Y."/>
            <person name="Liu J."/>
            <person name="Shao H."/>
            <person name="Ye R."/>
            <person name="Li L."/>
            <person name="Wei W."/>
            <person name="Wang X."/>
            <person name="Wang C."/>
            <person name="Huo Q."/>
            <person name="Li W."/>
            <person name="Guo W."/>
            <person name="Chen H."/>
            <person name="Chen S."/>
            <person name="Zhou L."/>
            <person name="Zhou L."/>
            <person name="Ni X."/>
            <person name="Tian J."/>
            <person name="Zhou Y."/>
            <person name="Sheng Y."/>
            <person name="Liu T."/>
            <person name="Pan Y."/>
            <person name="Xia L."/>
            <person name="Li J."/>
            <person name="Zhao F."/>
            <person name="Cao W."/>
        </authorList>
    </citation>
    <scope>NUCLEOTIDE SEQUENCE</scope>
    <source>
        <strain evidence="9">Rmic-2018</strain>
        <tissue evidence="9">Larvae</tissue>
    </source>
</reference>
<evidence type="ECO:0000256" key="6">
    <source>
        <dbReference type="ARBA" id="ARBA00023054"/>
    </source>
</evidence>
<evidence type="ECO:0000256" key="2">
    <source>
        <dbReference type="ARBA" id="ARBA00004496"/>
    </source>
</evidence>
<evidence type="ECO:0000256" key="1">
    <source>
        <dbReference type="ARBA" id="ARBA00004167"/>
    </source>
</evidence>
<comment type="subcellular location">
    <subcellularLocation>
        <location evidence="2">Cytoplasm</location>
    </subcellularLocation>
    <subcellularLocation>
        <location evidence="1">Membrane</location>
        <topology evidence="1">Single-pass membrane protein</topology>
    </subcellularLocation>
</comment>
<dbReference type="AlphaFoldDB" id="A0A9J6E6F4"/>
<gene>
    <name evidence="9" type="ORF">HPB51_002113</name>
</gene>
<dbReference type="Pfam" id="PF05781">
    <property type="entry name" value="MRVI1"/>
    <property type="match status" value="2"/>
</dbReference>
<evidence type="ECO:0000313" key="9">
    <source>
        <dbReference type="EMBL" id="KAH8029656.1"/>
    </source>
</evidence>
<feature type="coiled-coil region" evidence="8">
    <location>
        <begin position="113"/>
        <end position="171"/>
    </location>
</feature>
<keyword evidence="7" id="KW-0472">Membrane</keyword>